<evidence type="ECO:0000256" key="3">
    <source>
        <dbReference type="ARBA" id="ARBA00022691"/>
    </source>
</evidence>
<keyword evidence="3" id="KW-0949">S-adenosyl-L-methionine</keyword>
<keyword evidence="2" id="KW-0808">Transferase</keyword>
<dbReference type="InterPro" id="IPR022642">
    <property type="entry name" value="CheR_C"/>
</dbReference>
<reference evidence="6" key="1">
    <citation type="journal article" date="2020" name="mSystems">
        <title>Genome- and Community-Level Interaction Insights into Carbon Utilization and Element Cycling Functions of Hydrothermarchaeota in Hydrothermal Sediment.</title>
        <authorList>
            <person name="Zhou Z."/>
            <person name="Liu Y."/>
            <person name="Xu W."/>
            <person name="Pan J."/>
            <person name="Luo Z.H."/>
            <person name="Li M."/>
        </authorList>
    </citation>
    <scope>NUCLEOTIDE SEQUENCE [LARGE SCALE GENOMIC DNA]</scope>
    <source>
        <strain evidence="6">SpSt-349</strain>
    </source>
</reference>
<feature type="domain" description="CheR-type methyltransferase" evidence="5">
    <location>
        <begin position="1"/>
        <end position="283"/>
    </location>
</feature>
<dbReference type="SMART" id="SM00028">
    <property type="entry name" value="TPR"/>
    <property type="match status" value="3"/>
</dbReference>
<feature type="region of interest" description="Disordered" evidence="4">
    <location>
        <begin position="312"/>
        <end position="338"/>
    </location>
</feature>
<dbReference type="Gene3D" id="3.40.50.150">
    <property type="entry name" value="Vaccinia Virus protein VP39"/>
    <property type="match status" value="1"/>
</dbReference>
<dbReference type="Pfam" id="PF01739">
    <property type="entry name" value="CheR"/>
    <property type="match status" value="1"/>
</dbReference>
<dbReference type="InterPro" id="IPR019734">
    <property type="entry name" value="TPR_rpt"/>
</dbReference>
<name>A0A831UIZ5_GEOME</name>
<dbReference type="SMART" id="SM00138">
    <property type="entry name" value="MeTrc"/>
    <property type="match status" value="1"/>
</dbReference>
<dbReference type="PANTHER" id="PTHR24422:SF19">
    <property type="entry name" value="CHEMOTAXIS PROTEIN METHYLTRANSFERASE"/>
    <property type="match status" value="1"/>
</dbReference>
<evidence type="ECO:0000256" key="2">
    <source>
        <dbReference type="ARBA" id="ARBA00022679"/>
    </source>
</evidence>
<dbReference type="PRINTS" id="PR00996">
    <property type="entry name" value="CHERMTFRASE"/>
</dbReference>
<dbReference type="EMBL" id="DSOV01000056">
    <property type="protein sequence ID" value="HEN43144.1"/>
    <property type="molecule type" value="Genomic_DNA"/>
</dbReference>
<organism evidence="6">
    <name type="scientific">Geobacter metallireducens</name>
    <dbReference type="NCBI Taxonomy" id="28232"/>
    <lineage>
        <taxon>Bacteria</taxon>
        <taxon>Pseudomonadati</taxon>
        <taxon>Thermodesulfobacteriota</taxon>
        <taxon>Desulfuromonadia</taxon>
        <taxon>Geobacterales</taxon>
        <taxon>Geobacteraceae</taxon>
        <taxon>Geobacter</taxon>
    </lineage>
</organism>
<dbReference type="Gene3D" id="1.25.40.10">
    <property type="entry name" value="Tetratricopeptide repeat domain"/>
    <property type="match status" value="1"/>
</dbReference>
<dbReference type="InterPro" id="IPR000780">
    <property type="entry name" value="CheR_MeTrfase"/>
</dbReference>
<dbReference type="Pfam" id="PF13414">
    <property type="entry name" value="TPR_11"/>
    <property type="match status" value="1"/>
</dbReference>
<evidence type="ECO:0000259" key="5">
    <source>
        <dbReference type="PROSITE" id="PS50123"/>
    </source>
</evidence>
<evidence type="ECO:0000313" key="6">
    <source>
        <dbReference type="EMBL" id="HEN43144.1"/>
    </source>
</evidence>
<dbReference type="InterPro" id="IPR050903">
    <property type="entry name" value="Bact_Chemotaxis_MeTrfase"/>
</dbReference>
<proteinExistence type="predicted"/>
<dbReference type="PANTHER" id="PTHR24422">
    <property type="entry name" value="CHEMOTAXIS PROTEIN METHYLTRANSFERASE"/>
    <property type="match status" value="1"/>
</dbReference>
<dbReference type="SUPFAM" id="SSF53335">
    <property type="entry name" value="S-adenosyl-L-methionine-dependent methyltransferases"/>
    <property type="match status" value="1"/>
</dbReference>
<dbReference type="SUPFAM" id="SSF48452">
    <property type="entry name" value="TPR-like"/>
    <property type="match status" value="1"/>
</dbReference>
<dbReference type="PROSITE" id="PS50123">
    <property type="entry name" value="CHER"/>
    <property type="match status" value="1"/>
</dbReference>
<sequence length="509" mass="56819">MNHHISRQLLSQLSEFVSRQLGLHFPEKRWRDLERRMIHAARDLGFKNGEACAQWLVSSRVPRAEIEILASHLTIGETYFFREKGGFDVLESRILPELIGSRRGREQRLRIWSAGCSSGEEAYSIAILLKRMIPDIDEWNVTILATDINPRSLAKAAAGIYSDWSFRGVPDWVKQRYFARRGDGRLEVPYAIRKMVTFANLNLAEDTFPSLVNNTNAMDIIFCRNVLMYFGTEQAAKVTGNFHRALLDGGWLLVSPCEVSSAIFAEFEAVTFPGAAFYRKNGTGQRPAPAPCRPHREESRLHLPEQLPVPDFFAVPRPPLPPETGQEQAPPPQQPKPSAYEEALALHRRGEYREAAATLQGFLSGIEEAGPLHPLYGKAAALLAQLFADLGNLEEALRWSGAAIAADKLNAELHYLRATICQERGAIDEAVTALKRALYLDHTFVLTHFALGNLTLKQGKQKESDRHFDNALELLGTYRDDDPLPGGDGMTAGRLAEIIGSTRAAVRRT</sequence>
<comment type="caution">
    <text evidence="6">The sequence shown here is derived from an EMBL/GenBank/DDBJ whole genome shotgun (WGS) entry which is preliminary data.</text>
</comment>
<dbReference type="InterPro" id="IPR029063">
    <property type="entry name" value="SAM-dependent_MTases_sf"/>
</dbReference>
<evidence type="ECO:0000256" key="1">
    <source>
        <dbReference type="ARBA" id="ARBA00022603"/>
    </source>
</evidence>
<keyword evidence="1" id="KW-0489">Methyltransferase</keyword>
<evidence type="ECO:0000256" key="4">
    <source>
        <dbReference type="SAM" id="MobiDB-lite"/>
    </source>
</evidence>
<dbReference type="AlphaFoldDB" id="A0A831UIZ5"/>
<accession>A0A831UIZ5</accession>
<dbReference type="GO" id="GO:0008757">
    <property type="term" value="F:S-adenosylmethionine-dependent methyltransferase activity"/>
    <property type="evidence" value="ECO:0007669"/>
    <property type="project" value="InterPro"/>
</dbReference>
<dbReference type="InterPro" id="IPR011990">
    <property type="entry name" value="TPR-like_helical_dom_sf"/>
</dbReference>
<protein>
    <submittedName>
        <fullName evidence="6">Tetratricopeptide repeat protein</fullName>
    </submittedName>
</protein>
<dbReference type="GO" id="GO:0032259">
    <property type="term" value="P:methylation"/>
    <property type="evidence" value="ECO:0007669"/>
    <property type="project" value="UniProtKB-KW"/>
</dbReference>
<gene>
    <name evidence="6" type="ORF">ENQ87_12390</name>
</gene>